<evidence type="ECO:0000313" key="5">
    <source>
        <dbReference type="Proteomes" id="UP000460298"/>
    </source>
</evidence>
<keyword evidence="2" id="KW-0560">Oxidoreductase</keyword>
<protein>
    <submittedName>
        <fullName evidence="4">SDR family oxidoreductase</fullName>
    </submittedName>
</protein>
<comment type="similarity">
    <text evidence="1 3">Belongs to the short-chain dehydrogenases/reductases (SDR) family.</text>
</comment>
<dbReference type="PANTHER" id="PTHR43976:SF16">
    <property type="entry name" value="SHORT-CHAIN DEHYDROGENASE_REDUCTASE FAMILY PROTEIN"/>
    <property type="match status" value="1"/>
</dbReference>
<dbReference type="GO" id="GO:0016491">
    <property type="term" value="F:oxidoreductase activity"/>
    <property type="evidence" value="ECO:0007669"/>
    <property type="project" value="UniProtKB-KW"/>
</dbReference>
<dbReference type="Proteomes" id="UP000460298">
    <property type="component" value="Unassembled WGS sequence"/>
</dbReference>
<comment type="caution">
    <text evidence="4">The sequence shown here is derived from an EMBL/GenBank/DDBJ whole genome shotgun (WGS) entry which is preliminary data.</text>
</comment>
<evidence type="ECO:0000256" key="2">
    <source>
        <dbReference type="ARBA" id="ARBA00023002"/>
    </source>
</evidence>
<organism evidence="4 5">
    <name type="scientific">Leptonema illini</name>
    <dbReference type="NCBI Taxonomy" id="183"/>
    <lineage>
        <taxon>Bacteria</taxon>
        <taxon>Pseudomonadati</taxon>
        <taxon>Spirochaetota</taxon>
        <taxon>Spirochaetia</taxon>
        <taxon>Leptospirales</taxon>
        <taxon>Leptospiraceae</taxon>
        <taxon>Leptonema</taxon>
    </lineage>
</organism>
<dbReference type="EMBL" id="WBUI01000023">
    <property type="protein sequence ID" value="KAB2930049.1"/>
    <property type="molecule type" value="Genomic_DNA"/>
</dbReference>
<dbReference type="AlphaFoldDB" id="A0A833LVN4"/>
<evidence type="ECO:0000313" key="4">
    <source>
        <dbReference type="EMBL" id="KAB2930049.1"/>
    </source>
</evidence>
<reference evidence="4 5" key="1">
    <citation type="submission" date="2019-10" db="EMBL/GenBank/DDBJ databases">
        <title>Extracellular Electron Transfer in a Candidatus Methanoperedens spp. Enrichment Culture.</title>
        <authorList>
            <person name="Berger S."/>
            <person name="Rangel Shaw D."/>
            <person name="Berben T."/>
            <person name="In 'T Zandt M."/>
            <person name="Frank J."/>
            <person name="Reimann J."/>
            <person name="Jetten M.S.M."/>
            <person name="Welte C.U."/>
        </authorList>
    </citation>
    <scope>NUCLEOTIDE SEQUENCE [LARGE SCALE GENOMIC DNA]</scope>
    <source>
        <strain evidence="4">SB12</strain>
    </source>
</reference>
<evidence type="ECO:0000256" key="3">
    <source>
        <dbReference type="RuleBase" id="RU000363"/>
    </source>
</evidence>
<sequence length="278" mass="31248">MKTALITGISSGIGFHLSLQLTREGWSVFGVVRNREKLDHSLAAIEAERPERLHVITADIDRADELSAALRDLPAPDVLINNAGYGLYGPFEELSDEQLRAQFETNFFSPLRIIRHYLPAMRERQSGRIVNISSILGQMVIPTGSAYCSSKWALEAASEAMRYELAPFGIEVCLVEPGLIKTNFKENMKLNATLEAEHSPYRFLNRLIGREIKQYGRFATSPESAADSIVRLMRRRRLPARYRVGADAAFYSALKSILPGSFLDVIQRSYTENLHSKD</sequence>
<accession>A0A833LVN4</accession>
<dbReference type="InterPro" id="IPR051911">
    <property type="entry name" value="SDR_oxidoreductase"/>
</dbReference>
<dbReference type="Pfam" id="PF00106">
    <property type="entry name" value="adh_short"/>
    <property type="match status" value="1"/>
</dbReference>
<dbReference type="InterPro" id="IPR002347">
    <property type="entry name" value="SDR_fam"/>
</dbReference>
<dbReference type="PRINTS" id="PR00080">
    <property type="entry name" value="SDRFAMILY"/>
</dbReference>
<name>A0A833LVN4_9LEPT</name>
<gene>
    <name evidence="4" type="ORF">F9K24_17820</name>
</gene>
<dbReference type="CDD" id="cd05374">
    <property type="entry name" value="17beta-HSD-like_SDR_c"/>
    <property type="match status" value="1"/>
</dbReference>
<dbReference type="PRINTS" id="PR00081">
    <property type="entry name" value="GDHRDH"/>
</dbReference>
<dbReference type="Gene3D" id="3.40.50.720">
    <property type="entry name" value="NAD(P)-binding Rossmann-like Domain"/>
    <property type="match status" value="1"/>
</dbReference>
<evidence type="ECO:0000256" key="1">
    <source>
        <dbReference type="ARBA" id="ARBA00006484"/>
    </source>
</evidence>
<dbReference type="PANTHER" id="PTHR43976">
    <property type="entry name" value="SHORT CHAIN DEHYDROGENASE"/>
    <property type="match status" value="1"/>
</dbReference>
<dbReference type="SUPFAM" id="SSF51735">
    <property type="entry name" value="NAD(P)-binding Rossmann-fold domains"/>
    <property type="match status" value="1"/>
</dbReference>
<dbReference type="InterPro" id="IPR036291">
    <property type="entry name" value="NAD(P)-bd_dom_sf"/>
</dbReference>
<proteinExistence type="inferred from homology"/>